<sequence>MTQATGTSRPGGRTARTRESVHRATRELLAESADGTVEIAEVAARSGVHPATIYRRWRSADGLIIDTIVDELDSRSPLPATGDLHADLLTWVTNLLTDLNQPGQLAFFRALLRAGGAGENGLDFVEPRVRQMQAALDAAGATALTWMDVFELLLSPAYVRALLSLPMDPAADAARLVDNLMAVRSARESA</sequence>
<dbReference type="InterPro" id="IPR009057">
    <property type="entry name" value="Homeodomain-like_sf"/>
</dbReference>
<dbReference type="Pfam" id="PF16859">
    <property type="entry name" value="TetR_C_11"/>
    <property type="match status" value="1"/>
</dbReference>
<dbReference type="Gene3D" id="1.10.10.60">
    <property type="entry name" value="Homeodomain-like"/>
    <property type="match status" value="1"/>
</dbReference>
<feature type="domain" description="HTH tetR-type" evidence="6">
    <location>
        <begin position="15"/>
        <end position="75"/>
    </location>
</feature>
<keyword evidence="8" id="KW-1185">Reference proteome</keyword>
<dbReference type="SUPFAM" id="SSF48498">
    <property type="entry name" value="Tetracyclin repressor-like, C-terminal domain"/>
    <property type="match status" value="1"/>
</dbReference>
<dbReference type="Proteomes" id="UP001205612">
    <property type="component" value="Unassembled WGS sequence"/>
</dbReference>
<name>A0ABT2B5E6_9ACTN</name>
<evidence type="ECO:0000259" key="6">
    <source>
        <dbReference type="PROSITE" id="PS50977"/>
    </source>
</evidence>
<gene>
    <name evidence="7" type="ORF">NX794_21380</name>
</gene>
<dbReference type="InterPro" id="IPR011075">
    <property type="entry name" value="TetR_C"/>
</dbReference>
<dbReference type="Gene3D" id="1.10.357.10">
    <property type="entry name" value="Tetracycline Repressor, domain 2"/>
    <property type="match status" value="1"/>
</dbReference>
<dbReference type="PROSITE" id="PS50977">
    <property type="entry name" value="HTH_TETR_2"/>
    <property type="match status" value="1"/>
</dbReference>
<dbReference type="EMBL" id="JANUGP010000016">
    <property type="protein sequence ID" value="MCS0603748.1"/>
    <property type="molecule type" value="Genomic_DNA"/>
</dbReference>
<feature type="DNA-binding region" description="H-T-H motif" evidence="4">
    <location>
        <begin position="38"/>
        <end position="57"/>
    </location>
</feature>
<dbReference type="InterPro" id="IPR036271">
    <property type="entry name" value="Tet_transcr_reg_TetR-rel_C_sf"/>
</dbReference>
<dbReference type="Pfam" id="PF00440">
    <property type="entry name" value="TetR_N"/>
    <property type="match status" value="1"/>
</dbReference>
<evidence type="ECO:0000313" key="7">
    <source>
        <dbReference type="EMBL" id="MCS0603748.1"/>
    </source>
</evidence>
<keyword evidence="2 4" id="KW-0238">DNA-binding</keyword>
<keyword evidence="1" id="KW-0805">Transcription regulation</keyword>
<evidence type="ECO:0000256" key="5">
    <source>
        <dbReference type="SAM" id="MobiDB-lite"/>
    </source>
</evidence>
<evidence type="ECO:0000313" key="8">
    <source>
        <dbReference type="Proteomes" id="UP001205612"/>
    </source>
</evidence>
<protein>
    <submittedName>
        <fullName evidence="7">TetR/AcrR family transcriptional regulator</fullName>
    </submittedName>
</protein>
<reference evidence="7 8" key="1">
    <citation type="submission" date="2022-08" db="EMBL/GenBank/DDBJ databases">
        <authorList>
            <person name="Somphong A."/>
            <person name="Phongsopitanun W."/>
        </authorList>
    </citation>
    <scope>NUCLEOTIDE SEQUENCE [LARGE SCALE GENOMIC DNA]</scope>
    <source>
        <strain evidence="7 8">LP11</strain>
    </source>
</reference>
<evidence type="ECO:0000256" key="4">
    <source>
        <dbReference type="PROSITE-ProRule" id="PRU00335"/>
    </source>
</evidence>
<evidence type="ECO:0000256" key="1">
    <source>
        <dbReference type="ARBA" id="ARBA00023015"/>
    </source>
</evidence>
<dbReference type="RefSeq" id="WP_258780245.1">
    <property type="nucleotide sequence ID" value="NZ_JANUGP010000016.1"/>
</dbReference>
<feature type="region of interest" description="Disordered" evidence="5">
    <location>
        <begin position="1"/>
        <end position="23"/>
    </location>
</feature>
<keyword evidence="3" id="KW-0804">Transcription</keyword>
<comment type="caution">
    <text evidence="7">The sequence shown here is derived from an EMBL/GenBank/DDBJ whole genome shotgun (WGS) entry which is preliminary data.</text>
</comment>
<evidence type="ECO:0000256" key="3">
    <source>
        <dbReference type="ARBA" id="ARBA00023163"/>
    </source>
</evidence>
<accession>A0ABT2B5E6</accession>
<dbReference type="InterPro" id="IPR001647">
    <property type="entry name" value="HTH_TetR"/>
</dbReference>
<proteinExistence type="predicted"/>
<organism evidence="7 8">
    <name type="scientific">Streptomyces pyxinicus</name>
    <dbReference type="NCBI Taxonomy" id="2970331"/>
    <lineage>
        <taxon>Bacteria</taxon>
        <taxon>Bacillati</taxon>
        <taxon>Actinomycetota</taxon>
        <taxon>Actinomycetes</taxon>
        <taxon>Kitasatosporales</taxon>
        <taxon>Streptomycetaceae</taxon>
        <taxon>Streptomyces</taxon>
    </lineage>
</organism>
<dbReference type="SUPFAM" id="SSF46689">
    <property type="entry name" value="Homeodomain-like"/>
    <property type="match status" value="1"/>
</dbReference>
<evidence type="ECO:0000256" key="2">
    <source>
        <dbReference type="ARBA" id="ARBA00023125"/>
    </source>
</evidence>